<name>A0A6I9T5E7_SESIN</name>
<reference evidence="3" key="1">
    <citation type="submission" date="2025-08" db="UniProtKB">
        <authorList>
            <consortium name="RefSeq"/>
        </authorList>
    </citation>
    <scope>IDENTIFICATION</scope>
</reference>
<dbReference type="RefSeq" id="XP_011079206.1">
    <property type="nucleotide sequence ID" value="XM_011080904.1"/>
</dbReference>
<evidence type="ECO:0000259" key="1">
    <source>
        <dbReference type="Pfam" id="PF14244"/>
    </source>
</evidence>
<sequence>MASSSNTTPDIPVAGMNYGTESSIVRNQLADHSNLVMVSAPFNGANWLTWSRSIRIALERKDKLGFIDGSFERPNEARTLWIELETRYGECDGPLLYKIQREISSVTQGNLSVTAYFTKLKQLWDELICLMPPAMCSCGNCTCGCNNMKIEQNEANQLMQFLMGLGEPHDSIRSQILVLDPLPNVNKAYSMVLRVERQRIVKGTEFRFNSGNKNYMKKKGITDKRSLVCDYCNKQGHNKDSCFKLHGFPDWYKDLNEQRKRGSSRAFAVNDGPISMEKSQRNELLSDLLEALQMVQNKAP</sequence>
<dbReference type="PANTHER" id="PTHR34222">
    <property type="entry name" value="GAG_PRE-INTEGRS DOMAIN-CONTAINING PROTEIN"/>
    <property type="match status" value="1"/>
</dbReference>
<dbReference type="InParanoid" id="A0A6I9T5E7"/>
<evidence type="ECO:0000313" key="3">
    <source>
        <dbReference type="RefSeq" id="XP_011079206.1"/>
    </source>
</evidence>
<proteinExistence type="predicted"/>
<dbReference type="Pfam" id="PF14244">
    <property type="entry name" value="Retrotran_gag_3"/>
    <property type="match status" value="1"/>
</dbReference>
<feature type="domain" description="Retrotransposon Copia-like N-terminal" evidence="1">
    <location>
        <begin position="30"/>
        <end position="75"/>
    </location>
</feature>
<dbReference type="AlphaFoldDB" id="A0A6I9T5E7"/>
<evidence type="ECO:0000313" key="2">
    <source>
        <dbReference type="Proteomes" id="UP000504604"/>
    </source>
</evidence>
<accession>A0A6I9T5E7</accession>
<dbReference type="InterPro" id="IPR029472">
    <property type="entry name" value="Copia-like_N"/>
</dbReference>
<gene>
    <name evidence="3" type="primary">LOC105162783</name>
</gene>
<dbReference type="PANTHER" id="PTHR34222:SF99">
    <property type="entry name" value="PROTEIN, PUTATIVE-RELATED"/>
    <property type="match status" value="1"/>
</dbReference>
<dbReference type="Proteomes" id="UP000504604">
    <property type="component" value="Linkage group LG5"/>
</dbReference>
<keyword evidence="2" id="KW-1185">Reference proteome</keyword>
<organism evidence="2 3">
    <name type="scientific">Sesamum indicum</name>
    <name type="common">Oriental sesame</name>
    <name type="synonym">Sesamum orientale</name>
    <dbReference type="NCBI Taxonomy" id="4182"/>
    <lineage>
        <taxon>Eukaryota</taxon>
        <taxon>Viridiplantae</taxon>
        <taxon>Streptophyta</taxon>
        <taxon>Embryophyta</taxon>
        <taxon>Tracheophyta</taxon>
        <taxon>Spermatophyta</taxon>
        <taxon>Magnoliopsida</taxon>
        <taxon>eudicotyledons</taxon>
        <taxon>Gunneridae</taxon>
        <taxon>Pentapetalae</taxon>
        <taxon>asterids</taxon>
        <taxon>lamiids</taxon>
        <taxon>Lamiales</taxon>
        <taxon>Pedaliaceae</taxon>
        <taxon>Sesamum</taxon>
    </lineage>
</organism>
<dbReference type="KEGG" id="sind:105162783"/>
<dbReference type="OrthoDB" id="5544992at2759"/>
<dbReference type="GeneID" id="105162783"/>
<protein>
    <submittedName>
        <fullName evidence="3">Uncharacterized protein LOC105162783</fullName>
    </submittedName>
</protein>